<evidence type="ECO:0000313" key="1">
    <source>
        <dbReference type="EMBL" id="KAA1107747.1"/>
    </source>
</evidence>
<dbReference type="AlphaFoldDB" id="A0A5B0Q3Q5"/>
<organism evidence="1 2">
    <name type="scientific">Puccinia graminis f. sp. tritici</name>
    <dbReference type="NCBI Taxonomy" id="56615"/>
    <lineage>
        <taxon>Eukaryota</taxon>
        <taxon>Fungi</taxon>
        <taxon>Dikarya</taxon>
        <taxon>Basidiomycota</taxon>
        <taxon>Pucciniomycotina</taxon>
        <taxon>Pucciniomycetes</taxon>
        <taxon>Pucciniales</taxon>
        <taxon>Pucciniaceae</taxon>
        <taxon>Puccinia</taxon>
    </lineage>
</organism>
<reference evidence="1 2" key="1">
    <citation type="submission" date="2019-05" db="EMBL/GenBank/DDBJ databases">
        <title>Emergence of the Ug99 lineage of the wheat stem rust pathogen through somatic hybridization.</title>
        <authorList>
            <person name="Li F."/>
            <person name="Upadhyaya N.M."/>
            <person name="Sperschneider J."/>
            <person name="Matny O."/>
            <person name="Nguyen-Phuc H."/>
            <person name="Mago R."/>
            <person name="Raley C."/>
            <person name="Miller M.E."/>
            <person name="Silverstein K.A.T."/>
            <person name="Henningsen E."/>
            <person name="Hirsch C.D."/>
            <person name="Visser B."/>
            <person name="Pretorius Z.A."/>
            <person name="Steffenson B.J."/>
            <person name="Schwessinger B."/>
            <person name="Dodds P.N."/>
            <person name="Figueroa M."/>
        </authorList>
    </citation>
    <scope>NUCLEOTIDE SEQUENCE [LARGE SCALE GENOMIC DNA]</scope>
    <source>
        <strain evidence="1 2">Ug99</strain>
    </source>
</reference>
<dbReference type="EMBL" id="VDEP01000307">
    <property type="protein sequence ID" value="KAA1107747.1"/>
    <property type="molecule type" value="Genomic_DNA"/>
</dbReference>
<comment type="caution">
    <text evidence="1">The sequence shown here is derived from an EMBL/GenBank/DDBJ whole genome shotgun (WGS) entry which is preliminary data.</text>
</comment>
<accession>A0A5B0Q3Q5</accession>
<protein>
    <submittedName>
        <fullName evidence="1">Uncharacterized protein</fullName>
    </submittedName>
</protein>
<name>A0A5B0Q3Q5_PUCGR</name>
<proteinExistence type="predicted"/>
<evidence type="ECO:0000313" key="2">
    <source>
        <dbReference type="Proteomes" id="UP000325313"/>
    </source>
</evidence>
<gene>
    <name evidence="1" type="ORF">PGTUg99_012996</name>
</gene>
<sequence length="53" mass="5798">MARLFGSKIFMTCFTSLQIKFLFIINQLAVLDKFLQPTALAGTPMEGGLGICT</sequence>
<dbReference type="Proteomes" id="UP000325313">
    <property type="component" value="Unassembled WGS sequence"/>
</dbReference>